<sequence length="112" mass="12765">MIALRVRLLTSIDGFMNWVHDHTLWITYSGPYEYVSPMVIFLNPVSIAPQVYKVLTAPSVEGISPTTWIVFIFVQIALLFEGVKMRRPALFFSMFISIIETAIILTTVLIRS</sequence>
<keyword evidence="1" id="KW-0812">Transmembrane</keyword>
<feature type="transmembrane region" description="Helical" evidence="1">
    <location>
        <begin position="89"/>
        <end position="110"/>
    </location>
</feature>
<comment type="caution">
    <text evidence="2">The sequence shown here is derived from an EMBL/GenBank/DDBJ whole genome shotgun (WGS) entry which is preliminary data.</text>
</comment>
<organism evidence="2">
    <name type="scientific">marine sediment metagenome</name>
    <dbReference type="NCBI Taxonomy" id="412755"/>
    <lineage>
        <taxon>unclassified sequences</taxon>
        <taxon>metagenomes</taxon>
        <taxon>ecological metagenomes</taxon>
    </lineage>
</organism>
<keyword evidence="1" id="KW-1133">Transmembrane helix</keyword>
<feature type="transmembrane region" description="Helical" evidence="1">
    <location>
        <begin position="62"/>
        <end position="80"/>
    </location>
</feature>
<accession>A0A0F9EYM2</accession>
<proteinExistence type="predicted"/>
<gene>
    <name evidence="2" type="ORF">LCGC14_2308790</name>
</gene>
<name>A0A0F9EYM2_9ZZZZ</name>
<reference evidence="2" key="1">
    <citation type="journal article" date="2015" name="Nature">
        <title>Complex archaea that bridge the gap between prokaryotes and eukaryotes.</title>
        <authorList>
            <person name="Spang A."/>
            <person name="Saw J.H."/>
            <person name="Jorgensen S.L."/>
            <person name="Zaremba-Niedzwiedzka K."/>
            <person name="Martijn J."/>
            <person name="Lind A.E."/>
            <person name="van Eijk R."/>
            <person name="Schleper C."/>
            <person name="Guy L."/>
            <person name="Ettema T.J."/>
        </authorList>
    </citation>
    <scope>NUCLEOTIDE SEQUENCE</scope>
</reference>
<dbReference type="Gene3D" id="1.20.1280.290">
    <property type="match status" value="1"/>
</dbReference>
<dbReference type="EMBL" id="LAZR01032719">
    <property type="protein sequence ID" value="KKL50110.1"/>
    <property type="molecule type" value="Genomic_DNA"/>
</dbReference>
<dbReference type="AlphaFoldDB" id="A0A0F9EYM2"/>
<evidence type="ECO:0000313" key="2">
    <source>
        <dbReference type="EMBL" id="KKL50110.1"/>
    </source>
</evidence>
<evidence type="ECO:0000256" key="1">
    <source>
        <dbReference type="SAM" id="Phobius"/>
    </source>
</evidence>
<protein>
    <submittedName>
        <fullName evidence="2">Uncharacterized protein</fullName>
    </submittedName>
</protein>
<keyword evidence="1" id="KW-0472">Membrane</keyword>